<dbReference type="GO" id="GO:0016791">
    <property type="term" value="F:phosphatase activity"/>
    <property type="evidence" value="ECO:0007669"/>
    <property type="project" value="TreeGrafter"/>
</dbReference>
<dbReference type="Pfam" id="PF08448">
    <property type="entry name" value="PAS_4"/>
    <property type="match status" value="1"/>
</dbReference>
<evidence type="ECO:0000256" key="3">
    <source>
        <dbReference type="SAM" id="MobiDB-lite"/>
    </source>
</evidence>
<dbReference type="InterPro" id="IPR036457">
    <property type="entry name" value="PPM-type-like_dom_sf"/>
</dbReference>
<accession>G8XH66</accession>
<name>G8XH66_STREN</name>
<geneLocation type="plasmid" evidence="5 6">
    <name>pSCATT</name>
</geneLocation>
<evidence type="ECO:0000256" key="2">
    <source>
        <dbReference type="SAM" id="Coils"/>
    </source>
</evidence>
<proteinExistence type="predicted"/>
<sequence>MVSWEGGFPEDGFPEDRRPPRKGHRMVALPVVDHAAVFAAVPAPCLVLDPRLTIVEVNEAYLDVTGRRREELLGRPFFAAFPPNPADPEADGVESLRTSFDRVRALRVRDAMAVHKYDIPLASSPGAFEERWWSPVNTPVLDERGEVRWIIHRVEDATAFVRAVVPPRDHADPAQAMAAELYARGRELQRLNEELRKAHAEERHLALTLQNAMLYTPDLRRHHDLALRYRPAASSLNVCGDWYDVADVSGDRLAAAVGDVVGHGLEAALIMGMLRSALSAAIRASQGPAYALEALDMYAESVEGALGTTAVKILVDKRSHMIVYSSAGHPPPVLLHADGSCDLLDQATDPPLGAWTASVPRSQAVTGYKPGDALLLYTDGLIERRGEDIDVGLARLTGALARCADRTVERMADTVLERLGVAQGARDDVALLVLAL</sequence>
<dbReference type="InterPro" id="IPR013656">
    <property type="entry name" value="PAS_4"/>
</dbReference>
<dbReference type="InterPro" id="IPR001932">
    <property type="entry name" value="PPM-type_phosphatase-like_dom"/>
</dbReference>
<dbReference type="HOGENOM" id="CLU_000445_43_8_11"/>
<evidence type="ECO:0000256" key="1">
    <source>
        <dbReference type="ARBA" id="ARBA00022801"/>
    </source>
</evidence>
<dbReference type="EMBL" id="CP003229">
    <property type="protein sequence ID" value="AEW99784.1"/>
    <property type="molecule type" value="Genomic_DNA"/>
</dbReference>
<dbReference type="Gene3D" id="3.60.40.10">
    <property type="entry name" value="PPM-type phosphatase domain"/>
    <property type="match status" value="1"/>
</dbReference>
<dbReference type="CDD" id="cd00130">
    <property type="entry name" value="PAS"/>
    <property type="match status" value="1"/>
</dbReference>
<dbReference type="InterPro" id="IPR000014">
    <property type="entry name" value="PAS"/>
</dbReference>
<dbReference type="PROSITE" id="PS50112">
    <property type="entry name" value="PAS"/>
    <property type="match status" value="1"/>
</dbReference>
<feature type="domain" description="PAS" evidence="4">
    <location>
        <begin position="37"/>
        <end position="75"/>
    </location>
</feature>
<dbReference type="SMART" id="SM00091">
    <property type="entry name" value="PAS"/>
    <property type="match status" value="1"/>
</dbReference>
<dbReference type="KEGG" id="scy:SCATT_p15910"/>
<keyword evidence="6" id="KW-1185">Reference proteome</keyword>
<dbReference type="InterPro" id="IPR035965">
    <property type="entry name" value="PAS-like_dom_sf"/>
</dbReference>
<protein>
    <submittedName>
        <fullName evidence="5">Magnesium or manganese-dependent protein phosphatase</fullName>
    </submittedName>
</protein>
<dbReference type="SUPFAM" id="SSF81606">
    <property type="entry name" value="PP2C-like"/>
    <property type="match status" value="1"/>
</dbReference>
<dbReference type="Pfam" id="PF07228">
    <property type="entry name" value="SpoIIE"/>
    <property type="match status" value="1"/>
</dbReference>
<dbReference type="SMART" id="SM00331">
    <property type="entry name" value="PP2C_SIG"/>
    <property type="match status" value="1"/>
</dbReference>
<gene>
    <name evidence="5" type="ordered locus">SCATT_p15910</name>
</gene>
<dbReference type="AlphaFoldDB" id="G8XH66"/>
<dbReference type="PANTHER" id="PTHR43156:SF2">
    <property type="entry name" value="STAGE II SPORULATION PROTEIN E"/>
    <property type="match status" value="1"/>
</dbReference>
<organism evidence="5 6">
    <name type="scientific">Streptantibioticus cattleyicolor (strain ATCC 35852 / DSM 46488 / JCM 4925 / NBRC 14057 / NRRL 8057)</name>
    <name type="common">Streptomyces cattleya</name>
    <dbReference type="NCBI Taxonomy" id="1003195"/>
    <lineage>
        <taxon>Bacteria</taxon>
        <taxon>Bacillati</taxon>
        <taxon>Actinomycetota</taxon>
        <taxon>Actinomycetes</taxon>
        <taxon>Kitasatosporales</taxon>
        <taxon>Streptomycetaceae</taxon>
        <taxon>Streptantibioticus</taxon>
    </lineage>
</organism>
<keyword evidence="5" id="KW-0614">Plasmid</keyword>
<dbReference type="InterPro" id="IPR052016">
    <property type="entry name" value="Bact_Sigma-Reg"/>
</dbReference>
<evidence type="ECO:0000259" key="4">
    <source>
        <dbReference type="PROSITE" id="PS50112"/>
    </source>
</evidence>
<dbReference type="Gene3D" id="3.30.450.20">
    <property type="entry name" value="PAS domain"/>
    <property type="match status" value="1"/>
</dbReference>
<evidence type="ECO:0000313" key="5">
    <source>
        <dbReference type="EMBL" id="AEW99784.1"/>
    </source>
</evidence>
<dbReference type="SUPFAM" id="SSF55785">
    <property type="entry name" value="PYP-like sensor domain (PAS domain)"/>
    <property type="match status" value="1"/>
</dbReference>
<keyword evidence="1" id="KW-0378">Hydrolase</keyword>
<feature type="region of interest" description="Disordered" evidence="3">
    <location>
        <begin position="1"/>
        <end position="22"/>
    </location>
</feature>
<evidence type="ECO:0000313" key="6">
    <source>
        <dbReference type="Proteomes" id="UP000007842"/>
    </source>
</evidence>
<reference evidence="6" key="1">
    <citation type="submission" date="2011-12" db="EMBL/GenBank/DDBJ databases">
        <title>Complete genome sequence of Streptomyces cattleya strain DSM 46488.</title>
        <authorList>
            <person name="Ou H.-Y."/>
            <person name="Li P."/>
            <person name="Zhao C."/>
            <person name="O'Hagan D."/>
            <person name="Deng Z."/>
        </authorList>
    </citation>
    <scope>NUCLEOTIDE SEQUENCE [LARGE SCALE GENOMIC DNA]</scope>
    <source>
        <strain evidence="6">ATCC 35852 / DSM 46488 / JCM 4925 / NBRC 14057 / NRRL 8057</strain>
        <plasmid evidence="6">Plasmid pSCATT</plasmid>
    </source>
</reference>
<dbReference type="PANTHER" id="PTHR43156">
    <property type="entry name" value="STAGE II SPORULATION PROTEIN E-RELATED"/>
    <property type="match status" value="1"/>
</dbReference>
<dbReference type="PATRIC" id="fig|1003195.29.peg.7390"/>
<dbReference type="Proteomes" id="UP000007842">
    <property type="component" value="Plasmid pSCATT"/>
</dbReference>
<keyword evidence="2" id="KW-0175">Coiled coil</keyword>
<feature type="coiled-coil region" evidence="2">
    <location>
        <begin position="178"/>
        <end position="208"/>
    </location>
</feature>